<feature type="binding site" evidence="11">
    <location>
        <position position="60"/>
    </location>
    <ligand>
        <name>S-adenosyl-L-methionine</name>
        <dbReference type="ChEBI" id="CHEBI:59789"/>
    </ligand>
</feature>
<dbReference type="EMBL" id="HBUF01348856">
    <property type="protein sequence ID" value="CAG6712013.1"/>
    <property type="molecule type" value="Transcribed_RNA"/>
</dbReference>
<evidence type="ECO:0000256" key="9">
    <source>
        <dbReference type="ARBA" id="ARBA00023128"/>
    </source>
</evidence>
<evidence type="ECO:0000256" key="12">
    <source>
        <dbReference type="RuleBase" id="RU362106"/>
    </source>
</evidence>
<comment type="subcellular location">
    <subcellularLocation>
        <location evidence="1">Mitochondrion</location>
    </subcellularLocation>
</comment>
<dbReference type="PROSITE" id="PS51689">
    <property type="entry name" value="SAM_RNA_A_N6_MT"/>
    <property type="match status" value="1"/>
</dbReference>
<protein>
    <recommendedName>
        <fullName evidence="12">rRNA adenine N(6)-methyltransferase</fullName>
        <ecNumber evidence="12">2.1.1.-</ecNumber>
    </recommendedName>
</protein>
<dbReference type="InterPro" id="IPR020598">
    <property type="entry name" value="rRNA_Ade_methylase_Trfase_N"/>
</dbReference>
<organism evidence="15">
    <name type="scientific">Cacopsylla melanoneura</name>
    <dbReference type="NCBI Taxonomy" id="428564"/>
    <lineage>
        <taxon>Eukaryota</taxon>
        <taxon>Metazoa</taxon>
        <taxon>Ecdysozoa</taxon>
        <taxon>Arthropoda</taxon>
        <taxon>Hexapoda</taxon>
        <taxon>Insecta</taxon>
        <taxon>Pterygota</taxon>
        <taxon>Neoptera</taxon>
        <taxon>Paraneoptera</taxon>
        <taxon>Hemiptera</taxon>
        <taxon>Sternorrhyncha</taxon>
        <taxon>Psylloidea</taxon>
        <taxon>Psyllidae</taxon>
        <taxon>Psyllinae</taxon>
        <taxon>Cacopsylla</taxon>
    </lineage>
</organism>
<dbReference type="InterPro" id="IPR029063">
    <property type="entry name" value="SAM-dependent_MTases_sf"/>
</dbReference>
<evidence type="ECO:0000256" key="2">
    <source>
        <dbReference type="ARBA" id="ARBA00022552"/>
    </source>
</evidence>
<dbReference type="GO" id="GO:0003723">
    <property type="term" value="F:RNA binding"/>
    <property type="evidence" value="ECO:0007669"/>
    <property type="project" value="UniProtKB-UniRule"/>
</dbReference>
<feature type="binding site" evidence="11">
    <location>
        <position position="33"/>
    </location>
    <ligand>
        <name>S-adenosyl-L-methionine</name>
        <dbReference type="ChEBI" id="CHEBI:59789"/>
    </ligand>
</feature>
<dbReference type="Pfam" id="PF00398">
    <property type="entry name" value="RrnaAD"/>
    <property type="match status" value="1"/>
</dbReference>
<accession>A0A8D8Q4L1</accession>
<evidence type="ECO:0000256" key="13">
    <source>
        <dbReference type="SAM" id="MobiDB-lite"/>
    </source>
</evidence>
<evidence type="ECO:0000256" key="6">
    <source>
        <dbReference type="ARBA" id="ARBA00022884"/>
    </source>
</evidence>
<dbReference type="PANTHER" id="PTHR11727:SF17">
    <property type="entry name" value="DIMETHYLADENOSINE TRANSFERASE 1, MITOCHONDRIAL"/>
    <property type="match status" value="1"/>
</dbReference>
<keyword evidence="10" id="KW-0804">Transcription</keyword>
<dbReference type="GO" id="GO:0034246">
    <property type="term" value="F:mitochondrial transcription factor activity"/>
    <property type="evidence" value="ECO:0007669"/>
    <property type="project" value="TreeGrafter"/>
</dbReference>
<dbReference type="Gene3D" id="3.40.50.150">
    <property type="entry name" value="Vaccinia Virus protein VP39"/>
    <property type="match status" value="1"/>
</dbReference>
<dbReference type="PANTHER" id="PTHR11727">
    <property type="entry name" value="DIMETHYLADENOSINE TRANSFERASE"/>
    <property type="match status" value="1"/>
</dbReference>
<evidence type="ECO:0000256" key="5">
    <source>
        <dbReference type="ARBA" id="ARBA00022691"/>
    </source>
</evidence>
<keyword evidence="9" id="KW-0496">Mitochondrion</keyword>
<dbReference type="FunFam" id="3.40.50.150:FF:000109">
    <property type="entry name" value="rRNA adenine N(6)-methyltransferase"/>
    <property type="match status" value="1"/>
</dbReference>
<evidence type="ECO:0000256" key="3">
    <source>
        <dbReference type="ARBA" id="ARBA00022603"/>
    </source>
</evidence>
<keyword evidence="5 11" id="KW-0949">S-adenosyl-L-methionine</keyword>
<evidence type="ECO:0000256" key="4">
    <source>
        <dbReference type="ARBA" id="ARBA00022679"/>
    </source>
</evidence>
<keyword evidence="8" id="KW-0805">Transcription regulation</keyword>
<dbReference type="EC" id="2.1.1.-" evidence="12"/>
<dbReference type="GO" id="GO:0005759">
    <property type="term" value="C:mitochondrial matrix"/>
    <property type="evidence" value="ECO:0007669"/>
    <property type="project" value="TreeGrafter"/>
</dbReference>
<sequence length="348" mass="39760">MSIATAVRLPPMPSIRDIIKLYKLRALKQLSQNFLFEPRLTDKIVRNAGTITGNEVCEVGPGPGSITRSILKKGPSRLVLIEKDPRFTPCLEMLAQASKVPVSLHIGDVMSFTMQNMFSEDKRRSWEEGLPGIRIIGNLPFNVSTPLIIKWLHAISEKQSAWSYGRVPLTLTFQKEVAERMVAPEGSEQRSRLSVMCQNWCEVNHRFTISGKAFIPKPQVDVGVVHFTPRVTPIIDLPFKLVEKVISCVFRYRQKYVTKPASLLFPKDRPELVQHLIERAQIRPDLRPYQLSIYEFAQLCHVYDALCKEIPGLYDMKIEDSLETGIPQGDEEKKQTEERDDQIDFNKL</sequence>
<feature type="binding site" evidence="11">
    <location>
        <position position="35"/>
    </location>
    <ligand>
        <name>S-adenosyl-L-methionine</name>
        <dbReference type="ChEBI" id="CHEBI:59789"/>
    </ligand>
</feature>
<dbReference type="AlphaFoldDB" id="A0A8D8Q4L1"/>
<evidence type="ECO:0000256" key="7">
    <source>
        <dbReference type="ARBA" id="ARBA00022946"/>
    </source>
</evidence>
<reference evidence="15" key="1">
    <citation type="submission" date="2021-05" db="EMBL/GenBank/DDBJ databases">
        <authorList>
            <person name="Alioto T."/>
            <person name="Alioto T."/>
            <person name="Gomez Garrido J."/>
        </authorList>
    </citation>
    <scope>NUCLEOTIDE SEQUENCE</scope>
</reference>
<keyword evidence="6 11" id="KW-0694">RNA-binding</keyword>
<evidence type="ECO:0000259" key="14">
    <source>
        <dbReference type="SMART" id="SM00650"/>
    </source>
</evidence>
<dbReference type="SUPFAM" id="SSF53335">
    <property type="entry name" value="S-adenosyl-L-methionine-dependent methyltransferases"/>
    <property type="match status" value="1"/>
</dbReference>
<evidence type="ECO:0000313" key="15">
    <source>
        <dbReference type="EMBL" id="CAG6625019.1"/>
    </source>
</evidence>
<evidence type="ECO:0000256" key="8">
    <source>
        <dbReference type="ARBA" id="ARBA00023015"/>
    </source>
</evidence>
<dbReference type="SMART" id="SM00650">
    <property type="entry name" value="rADc"/>
    <property type="match status" value="1"/>
</dbReference>
<dbReference type="InterPro" id="IPR001737">
    <property type="entry name" value="KsgA/Erm"/>
</dbReference>
<feature type="binding site" evidence="11">
    <location>
        <position position="108"/>
    </location>
    <ligand>
        <name>S-adenosyl-L-methionine</name>
        <dbReference type="ChEBI" id="CHEBI:59789"/>
    </ligand>
</feature>
<keyword evidence="3 11" id="KW-0489">Methyltransferase</keyword>
<keyword evidence="4 11" id="KW-0808">Transferase</keyword>
<dbReference type="InterPro" id="IPR011530">
    <property type="entry name" value="rRNA_adenine_dimethylase"/>
</dbReference>
<comment type="similarity">
    <text evidence="11 12">Belongs to the class I-like SAM-binding methyltransferase superfamily. rRNA adenine N(6)-methyltransferase family.</text>
</comment>
<evidence type="ECO:0000256" key="10">
    <source>
        <dbReference type="ARBA" id="ARBA00023163"/>
    </source>
</evidence>
<dbReference type="NCBIfam" id="TIGR00755">
    <property type="entry name" value="ksgA"/>
    <property type="match status" value="1"/>
</dbReference>
<dbReference type="Gene3D" id="1.10.8.100">
    <property type="entry name" value="Ribosomal RNA adenine dimethylase-like, domain 2"/>
    <property type="match status" value="1"/>
</dbReference>
<feature type="region of interest" description="Disordered" evidence="13">
    <location>
        <begin position="325"/>
        <end position="348"/>
    </location>
</feature>
<proteinExistence type="inferred from homology"/>
<feature type="compositionally biased region" description="Basic and acidic residues" evidence="13">
    <location>
        <begin position="330"/>
        <end position="348"/>
    </location>
</feature>
<evidence type="ECO:0000256" key="1">
    <source>
        <dbReference type="ARBA" id="ARBA00004173"/>
    </source>
</evidence>
<feature type="domain" description="Ribosomal RNA adenine methylase transferase N-terminal" evidence="14">
    <location>
        <begin position="40"/>
        <end position="231"/>
    </location>
</feature>
<feature type="binding site" evidence="11">
    <location>
        <position position="82"/>
    </location>
    <ligand>
        <name>S-adenosyl-L-methionine</name>
        <dbReference type="ChEBI" id="CHEBI:59789"/>
    </ligand>
</feature>
<keyword evidence="7" id="KW-0809">Transit peptide</keyword>
<dbReference type="InterPro" id="IPR023165">
    <property type="entry name" value="rRNA_Ade_diMease-like_C"/>
</dbReference>
<dbReference type="GO" id="GO:0000179">
    <property type="term" value="F:rRNA (adenine-N6,N6-)-dimethyltransferase activity"/>
    <property type="evidence" value="ECO:0007669"/>
    <property type="project" value="UniProtKB-UniRule"/>
</dbReference>
<feature type="binding site" evidence="11">
    <location>
        <position position="138"/>
    </location>
    <ligand>
        <name>S-adenosyl-L-methionine</name>
        <dbReference type="ChEBI" id="CHEBI:59789"/>
    </ligand>
</feature>
<dbReference type="GO" id="GO:0006391">
    <property type="term" value="P:transcription initiation at mitochondrial promoter"/>
    <property type="evidence" value="ECO:0007669"/>
    <property type="project" value="TreeGrafter"/>
</dbReference>
<dbReference type="EMBL" id="HBUF01058774">
    <property type="protein sequence ID" value="CAG6625019.1"/>
    <property type="molecule type" value="Transcribed_RNA"/>
</dbReference>
<name>A0A8D8Q4L1_9HEMI</name>
<keyword evidence="2 12" id="KW-0698">rRNA processing</keyword>
<evidence type="ECO:0000256" key="11">
    <source>
        <dbReference type="PROSITE-ProRule" id="PRU01026"/>
    </source>
</evidence>